<dbReference type="Pfam" id="PF24235">
    <property type="entry name" value="RHG29_45_N"/>
    <property type="match status" value="1"/>
</dbReference>
<feature type="region of interest" description="Disordered" evidence="9">
    <location>
        <begin position="569"/>
        <end position="688"/>
    </location>
</feature>
<dbReference type="InterPro" id="IPR054713">
    <property type="entry name" value="GMIP/FCHO2-like_FCH"/>
</dbReference>
<feature type="region of interest" description="Disordered" evidence="9">
    <location>
        <begin position="1290"/>
        <end position="1693"/>
    </location>
</feature>
<dbReference type="RefSeq" id="XP_045550445.1">
    <property type="nucleotide sequence ID" value="XM_045694489.1"/>
</dbReference>
<feature type="compositionally biased region" description="Basic and acidic residues" evidence="9">
    <location>
        <begin position="414"/>
        <end position="426"/>
    </location>
</feature>
<feature type="compositionally biased region" description="Low complexity" evidence="9">
    <location>
        <begin position="1301"/>
        <end position="1335"/>
    </location>
</feature>
<dbReference type="InterPro" id="IPR031160">
    <property type="entry name" value="F_BAR_dom"/>
</dbReference>
<evidence type="ECO:0000256" key="7">
    <source>
        <dbReference type="ARBA" id="ARBA00042921"/>
    </source>
</evidence>
<feature type="region of interest" description="Disordered" evidence="9">
    <location>
        <begin position="399"/>
        <end position="426"/>
    </location>
</feature>
<feature type="compositionally biased region" description="Basic and acidic residues" evidence="9">
    <location>
        <begin position="1236"/>
        <end position="1247"/>
    </location>
</feature>
<dbReference type="PROSITE" id="PS51741">
    <property type="entry name" value="F_BAR"/>
    <property type="match status" value="1"/>
</dbReference>
<protein>
    <recommendedName>
        <fullName evidence="6">Rho GTPase-activating protein 29</fullName>
    </recommendedName>
    <alternativeName>
        <fullName evidence="7">Rho-type GTPase-activating protein 29</fullName>
    </alternativeName>
</protein>
<evidence type="ECO:0000256" key="5">
    <source>
        <dbReference type="ARBA" id="ARBA00023054"/>
    </source>
</evidence>
<feature type="compositionally biased region" description="Low complexity" evidence="9">
    <location>
        <begin position="1406"/>
        <end position="1448"/>
    </location>
</feature>
<feature type="region of interest" description="Disordered" evidence="9">
    <location>
        <begin position="1"/>
        <end position="56"/>
    </location>
</feature>
<dbReference type="SMART" id="SM00324">
    <property type="entry name" value="RhoGAP"/>
    <property type="match status" value="1"/>
</dbReference>
<evidence type="ECO:0000256" key="4">
    <source>
        <dbReference type="ARBA" id="ARBA00022833"/>
    </source>
</evidence>
<feature type="compositionally biased region" description="Polar residues" evidence="9">
    <location>
        <begin position="30"/>
        <end position="56"/>
    </location>
</feature>
<feature type="compositionally biased region" description="Low complexity" evidence="9">
    <location>
        <begin position="1009"/>
        <end position="1031"/>
    </location>
</feature>
<keyword evidence="5 8" id="KW-0175">Coiled coil</keyword>
<evidence type="ECO:0000256" key="3">
    <source>
        <dbReference type="ARBA" id="ARBA00022771"/>
    </source>
</evidence>
<feature type="compositionally biased region" description="Low complexity" evidence="9">
    <location>
        <begin position="878"/>
        <end position="888"/>
    </location>
</feature>
<evidence type="ECO:0000313" key="13">
    <source>
        <dbReference type="Proteomes" id="UP001652741"/>
    </source>
</evidence>
<feature type="compositionally biased region" description="Low complexity" evidence="9">
    <location>
        <begin position="1747"/>
        <end position="1768"/>
    </location>
</feature>
<feature type="compositionally biased region" description="Polar residues" evidence="9">
    <location>
        <begin position="1032"/>
        <end position="1057"/>
    </location>
</feature>
<dbReference type="Pfam" id="PF00130">
    <property type="entry name" value="C1_1"/>
    <property type="match status" value="1"/>
</dbReference>
<feature type="compositionally biased region" description="Low complexity" evidence="9">
    <location>
        <begin position="615"/>
        <end position="631"/>
    </location>
</feature>
<dbReference type="InterPro" id="IPR002219">
    <property type="entry name" value="PKC_DAG/PE"/>
</dbReference>
<dbReference type="InterPro" id="IPR027267">
    <property type="entry name" value="AH/BAR_dom_sf"/>
</dbReference>
<dbReference type="Gene3D" id="1.20.1270.60">
    <property type="entry name" value="Arfaptin homology (AH) domain/BAR domain"/>
    <property type="match status" value="1"/>
</dbReference>
<evidence type="ECO:0000259" key="11">
    <source>
        <dbReference type="PROSITE" id="PS50238"/>
    </source>
</evidence>
<feature type="region of interest" description="Disordered" evidence="9">
    <location>
        <begin position="1710"/>
        <end position="1730"/>
    </location>
</feature>
<keyword evidence="13" id="KW-1185">Reference proteome</keyword>
<feature type="compositionally biased region" description="Gly residues" evidence="9">
    <location>
        <begin position="1109"/>
        <end position="1132"/>
    </location>
</feature>
<feature type="domain" description="F-BAR" evidence="12">
    <location>
        <begin position="257"/>
        <end position="516"/>
    </location>
</feature>
<dbReference type="PROSITE" id="PS50081">
    <property type="entry name" value="ZF_DAG_PE_2"/>
    <property type="match status" value="1"/>
</dbReference>
<dbReference type="InterPro" id="IPR051025">
    <property type="entry name" value="RhoGAP"/>
</dbReference>
<dbReference type="SUPFAM" id="SSF48350">
    <property type="entry name" value="GTPase activation domain, GAP"/>
    <property type="match status" value="1"/>
</dbReference>
<evidence type="ECO:0000256" key="6">
    <source>
        <dbReference type="ARBA" id="ARBA00040783"/>
    </source>
</evidence>
<gene>
    <name evidence="14 15" type="primary">LOC106569760</name>
</gene>
<keyword evidence="1" id="KW-0343">GTPase activation</keyword>
<dbReference type="RefSeq" id="XP_045550444.1">
    <property type="nucleotide sequence ID" value="XM_045694488.1"/>
</dbReference>
<dbReference type="Pfam" id="PF22699">
    <property type="entry name" value="GMIP-like_FCH"/>
    <property type="match status" value="1"/>
</dbReference>
<dbReference type="CDD" id="cd20816">
    <property type="entry name" value="C1_GMIP-like"/>
    <property type="match status" value="1"/>
</dbReference>
<feature type="domain" description="Phorbol-ester/DAG-type" evidence="10">
    <location>
        <begin position="696"/>
        <end position="741"/>
    </location>
</feature>
<dbReference type="SUPFAM" id="SSF57889">
    <property type="entry name" value="Cysteine-rich domain"/>
    <property type="match status" value="1"/>
</dbReference>
<keyword evidence="2" id="KW-0479">Metal-binding</keyword>
<feature type="region of interest" description="Disordered" evidence="9">
    <location>
        <begin position="1009"/>
        <end position="1156"/>
    </location>
</feature>
<accession>A0ABM3CV72</accession>
<dbReference type="PROSITE" id="PS00479">
    <property type="entry name" value="ZF_DAG_PE_1"/>
    <property type="match status" value="1"/>
</dbReference>
<keyword evidence="3" id="KW-0863">Zinc-finger</keyword>
<dbReference type="InterPro" id="IPR008936">
    <property type="entry name" value="Rho_GTPase_activation_prot"/>
</dbReference>
<dbReference type="InterPro" id="IPR000198">
    <property type="entry name" value="RhoGAP_dom"/>
</dbReference>
<dbReference type="Proteomes" id="UP001652741">
    <property type="component" value="Chromosome ssa14"/>
</dbReference>
<evidence type="ECO:0000256" key="2">
    <source>
        <dbReference type="ARBA" id="ARBA00022723"/>
    </source>
</evidence>
<feature type="compositionally biased region" description="Basic and acidic residues" evidence="9">
    <location>
        <begin position="1346"/>
        <end position="1357"/>
    </location>
</feature>
<dbReference type="SMART" id="SM00109">
    <property type="entry name" value="C1"/>
    <property type="match status" value="1"/>
</dbReference>
<evidence type="ECO:0000256" key="9">
    <source>
        <dbReference type="SAM" id="MobiDB-lite"/>
    </source>
</evidence>
<sequence>MIRKSCSGTGGGGGGEGNNTKHQQNKQHRSSFTTQGPSRLSNMGRSSRTTNPLGSIGLGSNSLDLGSTVVGAPGVDPDYVMQLVNDVRRFSDTLLSLKEAFHSEESQEGLPQRVQERLVSLPESHEGLTQRVQERLRELLRVLKSVIGKHQTLNSVDILRAAGTVIDKVKGINFKEVNQENKKAIFGEIYTSIDSLAFTFGNVVSDFLMGDVDSQSGLGIPQTRRSRSFENLSVDSGGYVSEKKGLVGPKVALSKEEEVDVILQKNNSGVESVLLYAKAWSKYTKDLLAWVDKRLGLDIECAKSYAKMAESAKTLASQQDYMPFRDIYISTFKNDIEYSQLLLQTATALQTNKFIQPLLSRKTELDKLRKDIKEQWQREQKKMQESEVALRKARWTQAQRRDEYHKAQSSASRSQEEQSKQLDKKRKLEEEALQKAEDARDQYRVCVTDAGARRAELASTKTDILTQIRELVTQCDLTLKAVTVNWFQLQQVQTVSLPVHYQALCGNAKMYEPGQRYAEFVRNLPKDQIHMESSSIDERFPVFNKHSTGSTSSHSNLSQVSLISGDVLSGDEVDSPLGSRPGKRSNSATDIQGLRGGQGPLRAWASGIQDRGMCSDSESAGGSSESQSMDSPTASPGDFKRRLPRTPSTGTMSSADDLDERQPPSPSDNGLGEMVTETPSSPGPFRNAQMSKASQTHKLRKLRAPSKCRECDSLVVFHGAECEECSLACHKKCLETLAIQCGHKKLQGRLHLFGIDFAQAAKNSPDGIPFIIRKCTSEIENRALKLKGIYRVNGAKSRVEKLCQAFENGKDLVELSDLSPHDIANVLKLYLRQLPEPLILYRYYNNFIGLAKESQRVIIEEKAAARALQTQDQERPGGEQPRPGGTQPWVEGELLPLTTSQPGGGELPKQPSIKLNRVIFKIRDLLRQLPPAHYRTLRFLTAHLHRVTEQAEENKMTASNLGIIFGPTLVKPRQTDAEVSLSSLVDYPYQALMVELLVRHFQVIFDLSSPSSSSSSSYPTTTSTVGQTSSSHITTSTVDQTSPPTTTSTVCQTSPRLTPQEKEQRLSRHSTSLLDIKEQSAKVYKRHSSVIQSSQTLDDVREVKTDGTGPDGTGPDGTGPDGTGPDGTGPDGTGPDRRELTAGSSSSAPGAASVQRSTLVFGRPSLNLSSFTTSSSTAPKVQLWPQRARILSRPISMPLERLPLPTPSQVVDRNSRNDNAAIMLDSTTNTIVESAEPEKQKETEKPRIGGGSRLSTYYIDTQQAVQRRPWDRKYKHYDVTPRTAMIMANLPPAGTSPGPKPGKQPMMPTQPAVSGPTSSALPSSSSFSTIFPNNPYTVSLKAGQTSRRDREETKDRPNSATEGGGETRTSTNSPMKFRQPRILQPPPGTFYKPSGYSGARGWPPLSTSGTTSLTKMSPTSPTVKTSSPTSTVKSSSPTSPAVKTSSSTYPTVKTSSLTSPAVKTSSSTSPAVKTSSPTSSTVKTSSSTSSTVKTSSSTSPAVKTSSSTSPAVKTFSPTSPTVKTSSPTSSTVKTSSSTSTVKTSSSTSPTVKTSSPTSPTVKTSSSTSPAVKTSSSTSPAVKTSSSTSPAVKTSSSTSPAVKTSSSTSPTVKTSSPTSPTVKTSSSTSPAVKTSSSTSPTVKTSSSTSPTVKTSSSTSPAVKTSSSTSPAVKTSSPTSSTVKTSSPTSSTVKTFHTSTTVTAPLLLSSSHSSSITFSSSPMVTTTTPSPTTTYILQTSNLSTHTLQDSVDSSVSVDPEVTTSVDLSPRQSPPPSSPEDTSPTEVIPLQQRLRRRPRPSACLQELEHREAHFV</sequence>
<dbReference type="InterPro" id="IPR057028">
    <property type="entry name" value="RHG29_45_N"/>
</dbReference>
<feature type="compositionally biased region" description="Gly residues" evidence="9">
    <location>
        <begin position="8"/>
        <end position="17"/>
    </location>
</feature>
<dbReference type="PANTHER" id="PTHR15228">
    <property type="entry name" value="SPERMATHECAL PHYSIOLOGY VARIANT"/>
    <property type="match status" value="1"/>
</dbReference>
<evidence type="ECO:0000256" key="8">
    <source>
        <dbReference type="PROSITE-ProRule" id="PRU01077"/>
    </source>
</evidence>
<organism evidence="13 14">
    <name type="scientific">Salmo salar</name>
    <name type="common">Atlantic salmon</name>
    <dbReference type="NCBI Taxonomy" id="8030"/>
    <lineage>
        <taxon>Eukaryota</taxon>
        <taxon>Metazoa</taxon>
        <taxon>Chordata</taxon>
        <taxon>Craniata</taxon>
        <taxon>Vertebrata</taxon>
        <taxon>Euteleostomi</taxon>
        <taxon>Actinopterygii</taxon>
        <taxon>Neopterygii</taxon>
        <taxon>Teleostei</taxon>
        <taxon>Protacanthopterygii</taxon>
        <taxon>Salmoniformes</taxon>
        <taxon>Salmonidae</taxon>
        <taxon>Salmoninae</taxon>
        <taxon>Salmo</taxon>
    </lineage>
</organism>
<evidence type="ECO:0000259" key="12">
    <source>
        <dbReference type="PROSITE" id="PS51741"/>
    </source>
</evidence>
<proteinExistence type="predicted"/>
<feature type="region of interest" description="Disordered" evidence="9">
    <location>
        <begin position="1233"/>
        <end position="1253"/>
    </location>
</feature>
<keyword evidence="4" id="KW-0862">Zinc</keyword>
<feature type="region of interest" description="Disordered" evidence="9">
    <location>
        <begin position="1747"/>
        <end position="1799"/>
    </location>
</feature>
<feature type="compositionally biased region" description="Low complexity" evidence="9">
    <location>
        <begin position="1142"/>
        <end position="1153"/>
    </location>
</feature>
<feature type="compositionally biased region" description="Low complexity" evidence="9">
    <location>
        <begin position="1776"/>
        <end position="1789"/>
    </location>
</feature>
<feature type="compositionally biased region" description="Low complexity" evidence="9">
    <location>
        <begin position="1458"/>
        <end position="1693"/>
    </location>
</feature>
<evidence type="ECO:0000313" key="14">
    <source>
        <dbReference type="RefSeq" id="XP_045550444.1"/>
    </source>
</evidence>
<reference evidence="14 15" key="1">
    <citation type="submission" date="2025-05" db="UniProtKB">
        <authorList>
            <consortium name="RefSeq"/>
        </authorList>
    </citation>
    <scope>IDENTIFICATION</scope>
</reference>
<dbReference type="SUPFAM" id="SSF103657">
    <property type="entry name" value="BAR/IMD domain-like"/>
    <property type="match status" value="1"/>
</dbReference>
<dbReference type="Gene3D" id="1.10.555.10">
    <property type="entry name" value="Rho GTPase activation protein"/>
    <property type="match status" value="1"/>
</dbReference>
<dbReference type="PANTHER" id="PTHR15228:SF7">
    <property type="entry name" value="RHO GTPASE-ACTIVATING PROTEIN 29"/>
    <property type="match status" value="1"/>
</dbReference>
<name>A0ABM3CV72_SALSA</name>
<dbReference type="PROSITE" id="PS50238">
    <property type="entry name" value="RHOGAP"/>
    <property type="match status" value="1"/>
</dbReference>
<evidence type="ECO:0000256" key="1">
    <source>
        <dbReference type="ARBA" id="ARBA00022468"/>
    </source>
</evidence>
<dbReference type="InterPro" id="IPR046349">
    <property type="entry name" value="C1-like_sf"/>
</dbReference>
<feature type="domain" description="Rho-GAP" evidence="11">
    <location>
        <begin position="755"/>
        <end position="1005"/>
    </location>
</feature>
<dbReference type="Pfam" id="PF00620">
    <property type="entry name" value="RhoGAP"/>
    <property type="match status" value="2"/>
</dbReference>
<dbReference type="GeneID" id="106569760"/>
<evidence type="ECO:0000313" key="15">
    <source>
        <dbReference type="RefSeq" id="XP_045550445.1"/>
    </source>
</evidence>
<evidence type="ECO:0000259" key="10">
    <source>
        <dbReference type="PROSITE" id="PS50081"/>
    </source>
</evidence>
<feature type="region of interest" description="Disordered" evidence="9">
    <location>
        <begin position="868"/>
        <end position="908"/>
    </location>
</feature>